<feature type="binding site" evidence="9">
    <location>
        <position position="39"/>
    </location>
    <ligand>
        <name>Zn(2+)</name>
        <dbReference type="ChEBI" id="CHEBI:29105"/>
    </ligand>
</feature>
<dbReference type="FunFam" id="3.40.1050.10:FF:000003">
    <property type="entry name" value="Carbonic anhydrase"/>
    <property type="match status" value="1"/>
</dbReference>
<feature type="binding site" evidence="9">
    <location>
        <position position="100"/>
    </location>
    <ligand>
        <name>Zn(2+)</name>
        <dbReference type="ChEBI" id="CHEBI:29105"/>
    </ligand>
</feature>
<evidence type="ECO:0000256" key="3">
    <source>
        <dbReference type="ARBA" id="ARBA00014628"/>
    </source>
</evidence>
<dbReference type="Gene3D" id="3.40.1050.10">
    <property type="entry name" value="Carbonic anhydrase"/>
    <property type="match status" value="1"/>
</dbReference>
<organism evidence="11 12">
    <name type="scientific">Flexistipes sinusarabici</name>
    <dbReference type="NCBI Taxonomy" id="2352"/>
    <lineage>
        <taxon>Bacteria</taxon>
        <taxon>Pseudomonadati</taxon>
        <taxon>Deferribacterota</taxon>
        <taxon>Deferribacteres</taxon>
        <taxon>Deferribacterales</taxon>
        <taxon>Flexistipitaceae</taxon>
        <taxon>Flexistipes</taxon>
    </lineage>
</organism>
<dbReference type="Pfam" id="PF00484">
    <property type="entry name" value="Pro_CA"/>
    <property type="match status" value="1"/>
</dbReference>
<evidence type="ECO:0000256" key="4">
    <source>
        <dbReference type="ARBA" id="ARBA00022723"/>
    </source>
</evidence>
<sequence>MSLLHKKIKDFKQYSYERHKNLFSELASGQAPHTLFISCCDSRVLPSFITNSLPGELFIVRNIANIVPPYSTKGEYSSTIAAIEYAVLVLKVQNIVVCGHSNCGGCSSLLKSEEELGLLPNVRKWLSLSENTRAKFFKNLDVDIRMPYHIEMINVIMQLENLMTYPFIEKRVKEKSLNIYGWYYQIDKGEIFDYNPAVKYFEPVI</sequence>
<comment type="caution">
    <text evidence="11">The sequence shown here is derived from an EMBL/GenBank/DDBJ whole genome shotgun (WGS) entry which is preliminary data.</text>
</comment>
<dbReference type="InterPro" id="IPR015892">
    <property type="entry name" value="Carbonic_anhydrase_CS"/>
</dbReference>
<protein>
    <recommendedName>
        <fullName evidence="3 10">Carbonic anhydrase</fullName>
        <ecNumber evidence="2 10">4.2.1.1</ecNumber>
    </recommendedName>
    <alternativeName>
        <fullName evidence="7 10">Carbonate dehydratase</fullName>
    </alternativeName>
</protein>
<evidence type="ECO:0000256" key="10">
    <source>
        <dbReference type="RuleBase" id="RU003956"/>
    </source>
</evidence>
<feature type="binding site" evidence="9">
    <location>
        <position position="41"/>
    </location>
    <ligand>
        <name>Zn(2+)</name>
        <dbReference type="ChEBI" id="CHEBI:29105"/>
    </ligand>
</feature>
<dbReference type="InterPro" id="IPR036874">
    <property type="entry name" value="Carbonic_anhydrase_sf"/>
</dbReference>
<dbReference type="PANTHER" id="PTHR11002">
    <property type="entry name" value="CARBONIC ANHYDRASE"/>
    <property type="match status" value="1"/>
</dbReference>
<dbReference type="GO" id="GO:0015976">
    <property type="term" value="P:carbon utilization"/>
    <property type="evidence" value="ECO:0007669"/>
    <property type="project" value="InterPro"/>
</dbReference>
<gene>
    <name evidence="11" type="ORF">FXF49_05535</name>
</gene>
<accession>A0A5D0MPZ9</accession>
<dbReference type="CDD" id="cd00884">
    <property type="entry name" value="beta_CA_cladeB"/>
    <property type="match status" value="1"/>
</dbReference>
<proteinExistence type="inferred from homology"/>
<dbReference type="GO" id="GO:0008270">
    <property type="term" value="F:zinc ion binding"/>
    <property type="evidence" value="ECO:0007669"/>
    <property type="project" value="UniProtKB-UniRule"/>
</dbReference>
<reference evidence="11 12" key="1">
    <citation type="submission" date="2019-08" db="EMBL/GenBank/DDBJ databases">
        <title>Genomic characterization of a novel candidate phylum (ARYD3) from a high temperature, high salinity tertiary oil reservoir in north central Oklahoma, USA.</title>
        <authorList>
            <person name="Youssef N.H."/>
            <person name="Yadav A."/>
            <person name="Elshahed M.S."/>
        </authorList>
    </citation>
    <scope>NUCLEOTIDE SEQUENCE [LARGE SCALE GENOMIC DNA]</scope>
    <source>
        <strain evidence="11">ARYD1</strain>
    </source>
</reference>
<dbReference type="RefSeq" id="WP_303700919.1">
    <property type="nucleotide sequence ID" value="NZ_VSIV01000124.1"/>
</dbReference>
<evidence type="ECO:0000256" key="6">
    <source>
        <dbReference type="ARBA" id="ARBA00023239"/>
    </source>
</evidence>
<comment type="function">
    <text evidence="10">Reversible hydration of carbon dioxide.</text>
</comment>
<dbReference type="PANTHER" id="PTHR11002:SF76">
    <property type="entry name" value="CARBONIC ANHYDRASE"/>
    <property type="match status" value="1"/>
</dbReference>
<comment type="similarity">
    <text evidence="1 10">Belongs to the beta-class carbonic anhydrase family.</text>
</comment>
<feature type="binding site" evidence="9">
    <location>
        <position position="103"/>
    </location>
    <ligand>
        <name>Zn(2+)</name>
        <dbReference type="ChEBI" id="CHEBI:29105"/>
    </ligand>
</feature>
<keyword evidence="5 9" id="KW-0862">Zinc</keyword>
<evidence type="ECO:0000256" key="1">
    <source>
        <dbReference type="ARBA" id="ARBA00006217"/>
    </source>
</evidence>
<evidence type="ECO:0000256" key="7">
    <source>
        <dbReference type="ARBA" id="ARBA00031969"/>
    </source>
</evidence>
<dbReference type="Proteomes" id="UP000323337">
    <property type="component" value="Unassembled WGS sequence"/>
</dbReference>
<keyword evidence="4 9" id="KW-0479">Metal-binding</keyword>
<dbReference type="InterPro" id="IPR001765">
    <property type="entry name" value="Carbonic_anhydrase"/>
</dbReference>
<dbReference type="EC" id="4.2.1.1" evidence="2 10"/>
<dbReference type="EMBL" id="VSIV01000124">
    <property type="protein sequence ID" value="TYB33650.1"/>
    <property type="molecule type" value="Genomic_DNA"/>
</dbReference>
<dbReference type="PROSITE" id="PS00705">
    <property type="entry name" value="PROK_CO2_ANHYDRASE_2"/>
    <property type="match status" value="1"/>
</dbReference>
<dbReference type="SUPFAM" id="SSF53056">
    <property type="entry name" value="beta-carbonic anhydrase, cab"/>
    <property type="match status" value="1"/>
</dbReference>
<dbReference type="GO" id="GO:0004089">
    <property type="term" value="F:carbonate dehydratase activity"/>
    <property type="evidence" value="ECO:0007669"/>
    <property type="project" value="UniProtKB-UniRule"/>
</dbReference>
<evidence type="ECO:0000313" key="11">
    <source>
        <dbReference type="EMBL" id="TYB33650.1"/>
    </source>
</evidence>
<evidence type="ECO:0000313" key="12">
    <source>
        <dbReference type="Proteomes" id="UP000323337"/>
    </source>
</evidence>
<evidence type="ECO:0000256" key="5">
    <source>
        <dbReference type="ARBA" id="ARBA00022833"/>
    </source>
</evidence>
<dbReference type="InterPro" id="IPR045066">
    <property type="entry name" value="Beta_CA_cladeB"/>
</dbReference>
<name>A0A5D0MPZ9_FLESI</name>
<dbReference type="SMART" id="SM00947">
    <property type="entry name" value="Pro_CA"/>
    <property type="match status" value="1"/>
</dbReference>
<comment type="catalytic activity">
    <reaction evidence="8 10">
        <text>hydrogencarbonate + H(+) = CO2 + H2O</text>
        <dbReference type="Rhea" id="RHEA:10748"/>
        <dbReference type="ChEBI" id="CHEBI:15377"/>
        <dbReference type="ChEBI" id="CHEBI:15378"/>
        <dbReference type="ChEBI" id="CHEBI:16526"/>
        <dbReference type="ChEBI" id="CHEBI:17544"/>
        <dbReference type="EC" id="4.2.1.1"/>
    </reaction>
</comment>
<evidence type="ECO:0000256" key="2">
    <source>
        <dbReference type="ARBA" id="ARBA00012925"/>
    </source>
</evidence>
<evidence type="ECO:0000256" key="8">
    <source>
        <dbReference type="ARBA" id="ARBA00048348"/>
    </source>
</evidence>
<evidence type="ECO:0000256" key="9">
    <source>
        <dbReference type="PIRSR" id="PIRSR601765-1"/>
    </source>
</evidence>
<comment type="cofactor">
    <cofactor evidence="9">
        <name>Zn(2+)</name>
        <dbReference type="ChEBI" id="CHEBI:29105"/>
    </cofactor>
    <text evidence="9">Binds 1 zinc ion per subunit.</text>
</comment>
<dbReference type="AlphaFoldDB" id="A0A5D0MPZ9"/>
<keyword evidence="6 10" id="KW-0456">Lyase</keyword>